<evidence type="ECO:0000313" key="2">
    <source>
        <dbReference type="Proteomes" id="UP001203284"/>
    </source>
</evidence>
<gene>
    <name evidence="1" type="ORF">MWN34_09080</name>
</gene>
<comment type="caution">
    <text evidence="1">The sequence shown here is derived from an EMBL/GenBank/DDBJ whole genome shotgun (WGS) entry which is preliminary data.</text>
</comment>
<organism evidence="1 2">
    <name type="scientific">Ancylobacter crimeensis</name>
    <dbReference type="NCBI Taxonomy" id="2579147"/>
    <lineage>
        <taxon>Bacteria</taxon>
        <taxon>Pseudomonadati</taxon>
        <taxon>Pseudomonadota</taxon>
        <taxon>Alphaproteobacteria</taxon>
        <taxon>Hyphomicrobiales</taxon>
        <taxon>Xanthobacteraceae</taxon>
        <taxon>Ancylobacter</taxon>
    </lineage>
</organism>
<name>A0ABT0DAZ3_9HYPH</name>
<protein>
    <recommendedName>
        <fullName evidence="3">HNH endonuclease</fullName>
    </recommendedName>
</protein>
<sequence>MPYRPDAFHGDDDNEGAALAAAFLDPSPEERQRRAEQCRNLAEISEGMIDRRRARNFPLGPFDAIRQGHDCPPRKDDGPFDPVRASQPVTLQVPRKVGRRILSVHPVTMEAADWHHLRAMGYGRLHINAHGVASGTGSRSVPRLIACAGHHETVAYRDGDPCNLCRGNLVVITRHLHHRATGHYPACPSDGEMTVHLANGAVRNKPKAMGLTPQDRLRDILSSGTTSAT</sequence>
<dbReference type="Proteomes" id="UP001203284">
    <property type="component" value="Unassembled WGS sequence"/>
</dbReference>
<evidence type="ECO:0000313" key="1">
    <source>
        <dbReference type="EMBL" id="MCK0197064.1"/>
    </source>
</evidence>
<evidence type="ECO:0008006" key="3">
    <source>
        <dbReference type="Google" id="ProtNLM"/>
    </source>
</evidence>
<proteinExistence type="predicted"/>
<keyword evidence="2" id="KW-1185">Reference proteome</keyword>
<dbReference type="EMBL" id="JALKCH010000005">
    <property type="protein sequence ID" value="MCK0197064.1"/>
    <property type="molecule type" value="Genomic_DNA"/>
</dbReference>
<reference evidence="1 2" key="1">
    <citation type="submission" date="2022-04" db="EMBL/GenBank/DDBJ databases">
        <authorList>
            <person name="Grouzdev D.S."/>
            <person name="Pantiukh K.S."/>
            <person name="Krutkina M.S."/>
        </authorList>
    </citation>
    <scope>NUCLEOTIDE SEQUENCE [LARGE SCALE GENOMIC DNA]</scope>
    <source>
        <strain evidence="1 2">6x-1</strain>
    </source>
</reference>
<accession>A0ABT0DAZ3</accession>